<evidence type="ECO:0000256" key="3">
    <source>
        <dbReference type="ARBA" id="ARBA00022691"/>
    </source>
</evidence>
<evidence type="ECO:0000313" key="5">
    <source>
        <dbReference type="Proteomes" id="UP001196068"/>
    </source>
</evidence>
<dbReference type="Proteomes" id="UP001196068">
    <property type="component" value="Unassembled WGS sequence"/>
</dbReference>
<dbReference type="Gene3D" id="3.40.50.150">
    <property type="entry name" value="Vaccinia Virus protein VP39"/>
    <property type="match status" value="1"/>
</dbReference>
<organism evidence="4 5">
    <name type="scientific">Plastoroseomonas arctica</name>
    <dbReference type="NCBI Taxonomy" id="1509237"/>
    <lineage>
        <taxon>Bacteria</taxon>
        <taxon>Pseudomonadati</taxon>
        <taxon>Pseudomonadota</taxon>
        <taxon>Alphaproteobacteria</taxon>
        <taxon>Acetobacterales</taxon>
        <taxon>Acetobacteraceae</taxon>
        <taxon>Plastoroseomonas</taxon>
    </lineage>
</organism>
<gene>
    <name evidence="4" type="ORF">GXW79_14260</name>
</gene>
<evidence type="ECO:0000313" key="4">
    <source>
        <dbReference type="EMBL" id="MBR0656242.1"/>
    </source>
</evidence>
<evidence type="ECO:0000256" key="1">
    <source>
        <dbReference type="ARBA" id="ARBA00022603"/>
    </source>
</evidence>
<protein>
    <submittedName>
        <fullName evidence="4">Methyltransferase domain-containing protein</fullName>
    </submittedName>
</protein>
<dbReference type="AlphaFoldDB" id="A0AAF1JXI5"/>
<evidence type="ECO:0000256" key="2">
    <source>
        <dbReference type="ARBA" id="ARBA00022679"/>
    </source>
</evidence>
<keyword evidence="3" id="KW-0949">S-adenosyl-L-methionine</keyword>
<dbReference type="PANTHER" id="PTHR43464:SF19">
    <property type="entry name" value="UBIQUINONE BIOSYNTHESIS O-METHYLTRANSFERASE, MITOCHONDRIAL"/>
    <property type="match status" value="1"/>
</dbReference>
<dbReference type="SUPFAM" id="SSF53335">
    <property type="entry name" value="S-adenosyl-L-methionine-dependent methyltransferases"/>
    <property type="match status" value="1"/>
</dbReference>
<dbReference type="EMBL" id="JAAEDH010000016">
    <property type="protein sequence ID" value="MBR0656242.1"/>
    <property type="molecule type" value="Genomic_DNA"/>
</dbReference>
<name>A0AAF1JXI5_9PROT</name>
<dbReference type="GO" id="GO:0032259">
    <property type="term" value="P:methylation"/>
    <property type="evidence" value="ECO:0007669"/>
    <property type="project" value="UniProtKB-KW"/>
</dbReference>
<dbReference type="CDD" id="cd02440">
    <property type="entry name" value="AdoMet_MTases"/>
    <property type="match status" value="1"/>
</dbReference>
<dbReference type="InterPro" id="IPR029063">
    <property type="entry name" value="SAM-dependent_MTases_sf"/>
</dbReference>
<comment type="caution">
    <text evidence="4">The sequence shown here is derived from an EMBL/GenBank/DDBJ whole genome shotgun (WGS) entry which is preliminary data.</text>
</comment>
<reference evidence="4" key="2">
    <citation type="journal article" date="2021" name="Syst. Appl. Microbiol.">
        <title>Roseomonas hellenica sp. nov., isolated from roots of wild-growing Alkanna tinctoria.</title>
        <authorList>
            <person name="Rat A."/>
            <person name="Naranjo H.D."/>
            <person name="Lebbe L."/>
            <person name="Cnockaert M."/>
            <person name="Krigas N."/>
            <person name="Grigoriadou K."/>
            <person name="Maloupa E."/>
            <person name="Willems A."/>
        </authorList>
    </citation>
    <scope>NUCLEOTIDE SEQUENCE</scope>
    <source>
        <strain evidence="4">LMG 28251</strain>
    </source>
</reference>
<dbReference type="Pfam" id="PF05401">
    <property type="entry name" value="NodS"/>
    <property type="match status" value="1"/>
</dbReference>
<sequence length="194" mass="21433">MESLPAIFFEDFYRKQGEDPWGFARHEYEQNKYAATLAALPRARYANAFEVGCSIGVLTRQVAERCDRLLAIDAVEAPLPAARARTADAPWVSVRRGRIPEDWPTDATFDLIILSEVLYYFSPADIEIIAARVLASLAPGGDVVLVHWLPVCNPPYSQTGDAAVEGFLAAAGAALQPISARREELYRMDVVRHA</sequence>
<dbReference type="InterPro" id="IPR008715">
    <property type="entry name" value="SAM-MeTfrase_NodS-like"/>
</dbReference>
<keyword evidence="5" id="KW-1185">Reference proteome</keyword>
<proteinExistence type="predicted"/>
<dbReference type="GO" id="GO:0009312">
    <property type="term" value="P:oligosaccharide biosynthetic process"/>
    <property type="evidence" value="ECO:0007669"/>
    <property type="project" value="InterPro"/>
</dbReference>
<keyword evidence="2" id="KW-0808">Transferase</keyword>
<dbReference type="RefSeq" id="WP_211875087.1">
    <property type="nucleotide sequence ID" value="NZ_JAAEDH010000016.1"/>
</dbReference>
<dbReference type="PANTHER" id="PTHR43464">
    <property type="entry name" value="METHYLTRANSFERASE"/>
    <property type="match status" value="1"/>
</dbReference>
<keyword evidence="1 4" id="KW-0489">Methyltransferase</keyword>
<accession>A0AAF1JXI5</accession>
<dbReference type="GO" id="GO:0008757">
    <property type="term" value="F:S-adenosylmethionine-dependent methyltransferase activity"/>
    <property type="evidence" value="ECO:0007669"/>
    <property type="project" value="InterPro"/>
</dbReference>
<reference evidence="4" key="1">
    <citation type="submission" date="2020-01" db="EMBL/GenBank/DDBJ databases">
        <authorList>
            <person name="Rat A."/>
        </authorList>
    </citation>
    <scope>NUCLEOTIDE SEQUENCE</scope>
    <source>
        <strain evidence="4">LMG 28251</strain>
    </source>
</reference>